<proteinExistence type="predicted"/>
<dbReference type="Proteomes" id="UP001064933">
    <property type="component" value="Chromosome"/>
</dbReference>
<dbReference type="SMART" id="SM00530">
    <property type="entry name" value="HTH_XRE"/>
    <property type="match status" value="1"/>
</dbReference>
<gene>
    <name evidence="2" type="ORF">N4261_03680</name>
</gene>
<dbReference type="SUPFAM" id="SSF47413">
    <property type="entry name" value="lambda repressor-like DNA-binding domains"/>
    <property type="match status" value="1"/>
</dbReference>
<dbReference type="InterPro" id="IPR001387">
    <property type="entry name" value="Cro/C1-type_HTH"/>
</dbReference>
<dbReference type="CDD" id="cd00093">
    <property type="entry name" value="HTH_XRE"/>
    <property type="match status" value="1"/>
</dbReference>
<dbReference type="InterPro" id="IPR010982">
    <property type="entry name" value="Lambda_DNA-bd_dom_sf"/>
</dbReference>
<protein>
    <submittedName>
        <fullName evidence="2">Transcriptional regulator</fullName>
    </submittedName>
</protein>
<dbReference type="EMBL" id="CP104562">
    <property type="protein sequence ID" value="UXH79048.1"/>
    <property type="molecule type" value="Genomic_DNA"/>
</dbReference>
<dbReference type="Pfam" id="PF01381">
    <property type="entry name" value="HTH_3"/>
    <property type="match status" value="1"/>
</dbReference>
<accession>A0ABY6B3D3</accession>
<sequence>MKVTLGQYLASIRNDRKMSLRQVEEASGKEVSNAYLSQLENGKIQQPSPTILNKLAEIYGIEYTTLMELAGYLPPASSREAGDRHGRVATFADHNLSVDEEAQLLEYLQFIRSRKRT</sequence>
<feature type="domain" description="HTH cro/C1-type" evidence="1">
    <location>
        <begin position="9"/>
        <end position="66"/>
    </location>
</feature>
<keyword evidence="3" id="KW-1185">Reference proteome</keyword>
<dbReference type="Gene3D" id="1.10.260.40">
    <property type="entry name" value="lambda repressor-like DNA-binding domains"/>
    <property type="match status" value="1"/>
</dbReference>
<evidence type="ECO:0000313" key="2">
    <source>
        <dbReference type="EMBL" id="UXH79048.1"/>
    </source>
</evidence>
<organism evidence="2 3">
    <name type="scientific">Roseateles amylovorans</name>
    <dbReference type="NCBI Taxonomy" id="2978473"/>
    <lineage>
        <taxon>Bacteria</taxon>
        <taxon>Pseudomonadati</taxon>
        <taxon>Pseudomonadota</taxon>
        <taxon>Betaproteobacteria</taxon>
        <taxon>Burkholderiales</taxon>
        <taxon>Sphaerotilaceae</taxon>
        <taxon>Roseateles</taxon>
    </lineage>
</organism>
<dbReference type="RefSeq" id="WP_261758868.1">
    <property type="nucleotide sequence ID" value="NZ_CP104562.2"/>
</dbReference>
<evidence type="ECO:0000313" key="3">
    <source>
        <dbReference type="Proteomes" id="UP001064933"/>
    </source>
</evidence>
<evidence type="ECO:0000259" key="1">
    <source>
        <dbReference type="PROSITE" id="PS50943"/>
    </source>
</evidence>
<name>A0ABY6B3D3_9BURK</name>
<reference evidence="2" key="1">
    <citation type="submission" date="2022-10" db="EMBL/GenBank/DDBJ databases">
        <title>Characterization and whole genome sequencing of a new Roseateles species, isolated from fresh water.</title>
        <authorList>
            <person name="Guliayeva D.Y."/>
            <person name="Akhremchuk A.E."/>
            <person name="Sikolenko M.A."/>
            <person name="Valentovich L.N."/>
            <person name="Sidarenka A.V."/>
        </authorList>
    </citation>
    <scope>NUCLEOTIDE SEQUENCE</scope>
    <source>
        <strain evidence="2">BIM B-1768</strain>
    </source>
</reference>
<dbReference type="PROSITE" id="PS50943">
    <property type="entry name" value="HTH_CROC1"/>
    <property type="match status" value="1"/>
</dbReference>